<keyword evidence="3" id="KW-1185">Reference proteome</keyword>
<dbReference type="Pfam" id="PF09356">
    <property type="entry name" value="Phage_BR0599"/>
    <property type="match status" value="1"/>
</dbReference>
<dbReference type="AlphaFoldDB" id="A0A014Q6F4"/>
<dbReference type="Proteomes" id="UP000020766">
    <property type="component" value="Unassembled WGS sequence"/>
</dbReference>
<dbReference type="EMBL" id="JBOK01000027">
    <property type="protein sequence ID" value="EXU78757.1"/>
    <property type="molecule type" value="Genomic_DNA"/>
</dbReference>
<evidence type="ECO:0000313" key="2">
    <source>
        <dbReference type="EMBL" id="EXU78757.1"/>
    </source>
</evidence>
<gene>
    <name evidence="2" type="ORF">AX13_09715</name>
</gene>
<reference evidence="2 3" key="1">
    <citation type="submission" date="2014-01" db="EMBL/GenBank/DDBJ databases">
        <title>Interspecies Systems Biology Uncovers Metabolites Affecting C. elegans Gene Expression and Life History Traits.</title>
        <authorList>
            <person name="Watson E."/>
            <person name="Macneil L.T."/>
            <person name="Ritter A.D."/>
            <person name="Yilmaz L.S."/>
            <person name="Rosebrock A.P."/>
            <person name="Caudy A.A."/>
            <person name="Walhout A.J."/>
        </authorList>
    </citation>
    <scope>NUCLEOTIDE SEQUENCE [LARGE SCALE GENOMIC DNA]</scope>
    <source>
        <strain evidence="2 3">DA1877</strain>
    </source>
</reference>
<comment type="caution">
    <text evidence="2">The sequence shown here is derived from an EMBL/GenBank/DDBJ whole genome shotgun (WGS) entry which is preliminary data.</text>
</comment>
<dbReference type="RefSeq" id="WP_043387024.1">
    <property type="nucleotide sequence ID" value="NZ_JBOK01000027.1"/>
</dbReference>
<dbReference type="Pfam" id="PF09931">
    <property type="entry name" value="Phage_phiJL001_Gp84_N"/>
    <property type="match status" value="1"/>
</dbReference>
<dbReference type="InterPro" id="IPR018964">
    <property type="entry name" value="Phage_phiJL001_Gp84_C"/>
</dbReference>
<evidence type="ECO:0000313" key="3">
    <source>
        <dbReference type="Proteomes" id="UP000020766"/>
    </source>
</evidence>
<sequence length="318" mass="34544">MKIIPAALQAHYDSGSLCMASALLIRRQDGKVFAFTSHDLPLVMDVSPWGVDEAEQVFDCTQGLDVSGIVSTAGFNVDNLEITTLDDGSLFVREEVLAGMWQNAEFWLFRYRWDVLLPTIANDVEVLMRGWLGEVTLGTSTLTVELRGLKQKLQQSVGMVSQKTCRSRLGAVGLGQCNRDLADLTHAVEVVAVTDKRTFVIAQLPVQPPPDPDAQPGDPLPPLVQPPAFADDYLGEGMVTWVSGANKGLSQKVRTHTAAGVVTLVLPMVLPIAVGDQLTVVAGCRKRLMEDCKAKFGNVLNFQGEPHRPSPDELTKPV</sequence>
<evidence type="ECO:0000259" key="1">
    <source>
        <dbReference type="Pfam" id="PF09356"/>
    </source>
</evidence>
<dbReference type="PATRIC" id="fig|1457173.3.peg.3350"/>
<organism evidence="2 3">
    <name type="scientific">Comamonas aquatica DA1877</name>
    <dbReference type="NCBI Taxonomy" id="1457173"/>
    <lineage>
        <taxon>Bacteria</taxon>
        <taxon>Pseudomonadati</taxon>
        <taxon>Pseudomonadota</taxon>
        <taxon>Betaproteobacteria</taxon>
        <taxon>Burkholderiales</taxon>
        <taxon>Comamonadaceae</taxon>
        <taxon>Comamonas</taxon>
    </lineage>
</organism>
<proteinExistence type="predicted"/>
<name>A0A014Q6F4_9BURK</name>
<protein>
    <recommendedName>
        <fullName evidence="1">Bacteriophage phiJL001 Gp84 C-terminal domain-containing protein</fullName>
    </recommendedName>
</protein>
<accession>A0A014Q6F4</accession>
<feature type="domain" description="Bacteriophage phiJL001 Gp84 C-terminal" evidence="1">
    <location>
        <begin position="235"/>
        <end position="312"/>
    </location>
</feature>